<evidence type="ECO:0000256" key="1">
    <source>
        <dbReference type="SAM" id="MobiDB-lite"/>
    </source>
</evidence>
<feature type="region of interest" description="Disordered" evidence="1">
    <location>
        <begin position="1"/>
        <end position="22"/>
    </location>
</feature>
<sequence>MPKASTSAALDVPQRGHPYRRTSAPLADATNTLSFESELGTSFAYDFRNGWGDFTFESLVKRDSQYLCPIGRGCKKTLTERCAVQKHILALEHVEDVMLPILWVCPLHNQPYANPSSLGRHTKLAKQCAESLVKWCSDNGISHKKYMSIGYRGIAPETTAAGRASSGCLWERRYDLTVLHGWSSTAQVVSEPWNDSHDDSEVPNMPDTTTAGAEDDDSQSVAQLDPVTMEYMESLFCLPNPVEVIGDASEVLHDALDSLECDTPILAYDESLRF</sequence>
<gene>
    <name evidence="2" type="ORF">EXIGLDRAFT_766483</name>
</gene>
<accession>A0A165JR99</accession>
<protein>
    <submittedName>
        <fullName evidence="2">Uncharacterized protein</fullName>
    </submittedName>
</protein>
<dbReference type="AlphaFoldDB" id="A0A165JR99"/>
<keyword evidence="3" id="KW-1185">Reference proteome</keyword>
<evidence type="ECO:0000313" key="2">
    <source>
        <dbReference type="EMBL" id="KZV95221.1"/>
    </source>
</evidence>
<proteinExistence type="predicted"/>
<reference evidence="2 3" key="1">
    <citation type="journal article" date="2016" name="Mol. Biol. Evol.">
        <title>Comparative Genomics of Early-Diverging Mushroom-Forming Fungi Provides Insights into the Origins of Lignocellulose Decay Capabilities.</title>
        <authorList>
            <person name="Nagy L.G."/>
            <person name="Riley R."/>
            <person name="Tritt A."/>
            <person name="Adam C."/>
            <person name="Daum C."/>
            <person name="Floudas D."/>
            <person name="Sun H."/>
            <person name="Yadav J.S."/>
            <person name="Pangilinan J."/>
            <person name="Larsson K.H."/>
            <person name="Matsuura K."/>
            <person name="Barry K."/>
            <person name="Labutti K."/>
            <person name="Kuo R."/>
            <person name="Ohm R.A."/>
            <person name="Bhattacharya S.S."/>
            <person name="Shirouzu T."/>
            <person name="Yoshinaga Y."/>
            <person name="Martin F.M."/>
            <person name="Grigoriev I.V."/>
            <person name="Hibbett D.S."/>
        </authorList>
    </citation>
    <scope>NUCLEOTIDE SEQUENCE [LARGE SCALE GENOMIC DNA]</scope>
    <source>
        <strain evidence="2 3">HHB12029</strain>
    </source>
</reference>
<feature type="region of interest" description="Disordered" evidence="1">
    <location>
        <begin position="190"/>
        <end position="219"/>
    </location>
</feature>
<dbReference type="InParanoid" id="A0A165JR99"/>
<evidence type="ECO:0000313" key="3">
    <source>
        <dbReference type="Proteomes" id="UP000077266"/>
    </source>
</evidence>
<dbReference type="EMBL" id="KV425961">
    <property type="protein sequence ID" value="KZV95221.1"/>
    <property type="molecule type" value="Genomic_DNA"/>
</dbReference>
<dbReference type="Proteomes" id="UP000077266">
    <property type="component" value="Unassembled WGS sequence"/>
</dbReference>
<organism evidence="2 3">
    <name type="scientific">Exidia glandulosa HHB12029</name>
    <dbReference type="NCBI Taxonomy" id="1314781"/>
    <lineage>
        <taxon>Eukaryota</taxon>
        <taxon>Fungi</taxon>
        <taxon>Dikarya</taxon>
        <taxon>Basidiomycota</taxon>
        <taxon>Agaricomycotina</taxon>
        <taxon>Agaricomycetes</taxon>
        <taxon>Auriculariales</taxon>
        <taxon>Exidiaceae</taxon>
        <taxon>Exidia</taxon>
    </lineage>
</organism>
<name>A0A165JR99_EXIGL</name>